<accession>A0A849KET3</accession>
<keyword evidence="1" id="KW-1133">Transmembrane helix</keyword>
<gene>
    <name evidence="2" type="ORF">HK415_10240</name>
</gene>
<comment type="caution">
    <text evidence="2">The sequence shown here is derived from an EMBL/GenBank/DDBJ whole genome shotgun (WGS) entry which is preliminary data.</text>
</comment>
<dbReference type="InterPro" id="IPR008621">
    <property type="entry name" value="Cbb3-typ_cyt_oxidase_comp"/>
</dbReference>
<evidence type="ECO:0000313" key="2">
    <source>
        <dbReference type="EMBL" id="NNU43455.1"/>
    </source>
</evidence>
<dbReference type="EMBL" id="JABFCS010000001">
    <property type="protein sequence ID" value="NNU43455.1"/>
    <property type="molecule type" value="Genomic_DNA"/>
</dbReference>
<dbReference type="Pfam" id="PF05545">
    <property type="entry name" value="FixQ"/>
    <property type="match status" value="1"/>
</dbReference>
<evidence type="ECO:0000313" key="3">
    <source>
        <dbReference type="Proteomes" id="UP000552954"/>
    </source>
</evidence>
<reference evidence="2 3" key="1">
    <citation type="submission" date="2020-05" db="EMBL/GenBank/DDBJ databases">
        <authorList>
            <person name="Khan S.A."/>
            <person name="Jeon C.O."/>
            <person name="Chun B.H."/>
        </authorList>
    </citation>
    <scope>NUCLEOTIDE SEQUENCE [LARGE SCALE GENOMIC DNA]</scope>
    <source>
        <strain evidence="2 3">B156</strain>
    </source>
</reference>
<proteinExistence type="predicted"/>
<evidence type="ECO:0000256" key="1">
    <source>
        <dbReference type="SAM" id="Phobius"/>
    </source>
</evidence>
<keyword evidence="3" id="KW-1185">Reference proteome</keyword>
<dbReference type="AlphaFoldDB" id="A0A849KET3"/>
<organism evidence="2 3">
    <name type="scientific">Ramlibacter montanisoli</name>
    <dbReference type="NCBI Taxonomy" id="2732512"/>
    <lineage>
        <taxon>Bacteria</taxon>
        <taxon>Pseudomonadati</taxon>
        <taxon>Pseudomonadota</taxon>
        <taxon>Betaproteobacteria</taxon>
        <taxon>Burkholderiales</taxon>
        <taxon>Comamonadaceae</taxon>
        <taxon>Ramlibacter</taxon>
    </lineage>
</organism>
<dbReference type="Proteomes" id="UP000552954">
    <property type="component" value="Unassembled WGS sequence"/>
</dbReference>
<name>A0A849KET3_9BURK</name>
<keyword evidence="1" id="KW-0472">Membrane</keyword>
<protein>
    <submittedName>
        <fullName evidence="2">Cbb3-type cytochrome c oxidase subunit 3</fullName>
    </submittedName>
</protein>
<keyword evidence="1" id="KW-0812">Transmembrane</keyword>
<dbReference type="RefSeq" id="WP_171558678.1">
    <property type="nucleotide sequence ID" value="NZ_JABFCS010000001.1"/>
</dbReference>
<feature type="transmembrane region" description="Helical" evidence="1">
    <location>
        <begin position="6"/>
        <end position="27"/>
    </location>
</feature>
<reference evidence="2 3" key="2">
    <citation type="submission" date="2020-06" db="EMBL/GenBank/DDBJ databases">
        <title>Ramlibacter rhizophilus sp. nov., isolated from rhizosphere soil of national flower Mugunghwa from South Korea.</title>
        <authorList>
            <person name="Zheng-Fei Y."/>
            <person name="Huan T."/>
        </authorList>
    </citation>
    <scope>NUCLEOTIDE SEQUENCE [LARGE SCALE GENOMIC DNA]</scope>
    <source>
        <strain evidence="2 3">B156</strain>
    </source>
</reference>
<sequence>MDINILREIATVASLVTFIGIWGWAWARRNRDGFDEAGRIPFQQDE</sequence>